<keyword evidence="11 15" id="KW-1015">Disulfide bond</keyword>
<evidence type="ECO:0000256" key="7">
    <source>
        <dbReference type="ARBA" id="ARBA00022927"/>
    </source>
</evidence>
<dbReference type="EMBL" id="MIKG01000029">
    <property type="protein sequence ID" value="RAO74115.1"/>
    <property type="molecule type" value="Genomic_DNA"/>
</dbReference>
<evidence type="ECO:0000256" key="1">
    <source>
        <dbReference type="ARBA" id="ARBA00004137"/>
    </source>
</evidence>
<evidence type="ECO:0000256" key="13">
    <source>
        <dbReference type="ARBA" id="ARBA00055537"/>
    </source>
</evidence>
<keyword evidence="18" id="KW-1185">Reference proteome</keyword>
<comment type="subcellular location">
    <subcellularLocation>
        <location evidence="1 15">Mitochondrion inner membrane</location>
        <topology evidence="1 15">Peripheral membrane protein</topology>
        <orientation evidence="1 15">Intermembrane side</orientation>
    </subcellularLocation>
</comment>
<dbReference type="OrthoDB" id="274922at2759"/>
<feature type="domain" description="Tim10-like" evidence="16">
    <location>
        <begin position="17"/>
        <end position="79"/>
    </location>
</feature>
<dbReference type="FunFam" id="1.10.287.810:FF:000002">
    <property type="entry name" value="Mitochondrial import inner membrane translocase subunit tim10"/>
    <property type="match status" value="1"/>
</dbReference>
<proteinExistence type="inferred from homology"/>
<dbReference type="GeneID" id="63799341"/>
<keyword evidence="10" id="KW-0472">Membrane</keyword>
<evidence type="ECO:0000259" key="16">
    <source>
        <dbReference type="Pfam" id="PF02953"/>
    </source>
</evidence>
<dbReference type="Gene3D" id="1.10.287.810">
    <property type="entry name" value="Mitochondrial import inner membrane translocase subunit tim13 like domains"/>
    <property type="match status" value="1"/>
</dbReference>
<keyword evidence="9 15" id="KW-0496">Mitochondrion</keyword>
<name>A0A364LE70_TALAM</name>
<evidence type="ECO:0000256" key="3">
    <source>
        <dbReference type="ARBA" id="ARBA00022448"/>
    </source>
</evidence>
<evidence type="ECO:0000313" key="17">
    <source>
        <dbReference type="EMBL" id="RAO74115.1"/>
    </source>
</evidence>
<dbReference type="PANTHER" id="PTHR11038">
    <property type="entry name" value="MITOCHONDRIAL IMPORT INNER MEMBRANE TRANSLOCASE SUBUNIT TIM10"/>
    <property type="match status" value="1"/>
</dbReference>
<keyword evidence="8 15" id="KW-0811">Translocation</keyword>
<comment type="subunit">
    <text evidence="14">Heterohexamer; composed of 3 copies of TIM9 and 3 copies of TIM10, named soluble 70 kDa complex. Associates directly with the TIM22 complex, whose core is composed of TIM22 and TIM54. Interacts with the transmembrane regions of multi-pass transmembrane proteins in transit.</text>
</comment>
<comment type="function">
    <text evidence="15">Mitochondrial intermembrane chaperone that participates in the import and insertion of some multi-pass transmembrane proteins into the mitochondrial inner membrane. Also required for the transfer of beta-barrel precursors from the TOM complex to the sorting and assembly machinery (SAM complex) of the outer membrane. Acts as a chaperone-like protein that protects the hydrophobic precursors from aggregation and guide them through the mitochondrial intermembrane space.</text>
</comment>
<dbReference type="Proteomes" id="UP000249363">
    <property type="component" value="Unassembled WGS sequence"/>
</dbReference>
<evidence type="ECO:0000256" key="5">
    <source>
        <dbReference type="ARBA" id="ARBA00022792"/>
    </source>
</evidence>
<organism evidence="17 18">
    <name type="scientific">Talaromyces amestolkiae</name>
    <dbReference type="NCBI Taxonomy" id="1196081"/>
    <lineage>
        <taxon>Eukaryota</taxon>
        <taxon>Fungi</taxon>
        <taxon>Dikarya</taxon>
        <taxon>Ascomycota</taxon>
        <taxon>Pezizomycotina</taxon>
        <taxon>Eurotiomycetes</taxon>
        <taxon>Eurotiomycetidae</taxon>
        <taxon>Eurotiales</taxon>
        <taxon>Trichocomaceae</taxon>
        <taxon>Talaromyces</taxon>
        <taxon>Talaromyces sect. Talaromyces</taxon>
    </lineage>
</organism>
<gene>
    <name evidence="17" type="ORF">BHQ10_010127</name>
</gene>
<dbReference type="GO" id="GO:0045039">
    <property type="term" value="P:protein insertion into mitochondrial inner membrane"/>
    <property type="evidence" value="ECO:0007669"/>
    <property type="project" value="TreeGrafter"/>
</dbReference>
<keyword evidence="3 15" id="KW-0813">Transport</keyword>
<dbReference type="AlphaFoldDB" id="A0A364LE70"/>
<evidence type="ECO:0000256" key="6">
    <source>
        <dbReference type="ARBA" id="ARBA00022833"/>
    </source>
</evidence>
<dbReference type="GO" id="GO:0005743">
    <property type="term" value="C:mitochondrial inner membrane"/>
    <property type="evidence" value="ECO:0007669"/>
    <property type="project" value="UniProtKB-SubCell"/>
</dbReference>
<dbReference type="InterPro" id="IPR004217">
    <property type="entry name" value="Tim10-like"/>
</dbReference>
<comment type="similarity">
    <text evidence="2 15">Belongs to the small Tim family.</text>
</comment>
<keyword evidence="6" id="KW-0862">Zinc</keyword>
<dbReference type="PANTHER" id="PTHR11038:SF16">
    <property type="entry name" value="MITOCHONDRIAL IMPORT INNER MEMBRANE TRANSLOCASE SUBUNIT TIM10"/>
    <property type="match status" value="1"/>
</dbReference>
<evidence type="ECO:0000256" key="14">
    <source>
        <dbReference type="ARBA" id="ARBA00065568"/>
    </source>
</evidence>
<dbReference type="STRING" id="1196081.A0A364LE70"/>
<evidence type="ECO:0000256" key="4">
    <source>
        <dbReference type="ARBA" id="ARBA00022723"/>
    </source>
</evidence>
<evidence type="ECO:0000256" key="11">
    <source>
        <dbReference type="ARBA" id="ARBA00023157"/>
    </source>
</evidence>
<evidence type="ECO:0000256" key="9">
    <source>
        <dbReference type="ARBA" id="ARBA00023128"/>
    </source>
</evidence>
<dbReference type="GO" id="GO:0046872">
    <property type="term" value="F:metal ion binding"/>
    <property type="evidence" value="ECO:0007669"/>
    <property type="project" value="UniProtKB-KW"/>
</dbReference>
<dbReference type="SUPFAM" id="SSF144122">
    <property type="entry name" value="Tim10-like"/>
    <property type="match status" value="1"/>
</dbReference>
<keyword evidence="4" id="KW-0479">Metal-binding</keyword>
<evidence type="ECO:0000313" key="18">
    <source>
        <dbReference type="Proteomes" id="UP000249363"/>
    </source>
</evidence>
<dbReference type="Pfam" id="PF02953">
    <property type="entry name" value="zf-Tim10_DDP"/>
    <property type="match status" value="1"/>
</dbReference>
<accession>A0A364LE70</accession>
<comment type="function">
    <text evidence="13">Mitochondrial intermembrane chaperone that participates in the import and insertion of multi-pass transmembrane proteins into the mitochondrial inner membrane. Also required for the transfer of beta-barrel precursors from the TOM complex to the sorting and assembly machinery (SAM complex) of the outer membrane. Acts as a chaperone-like protein that protects the hydrophobic precursors from aggregation and guide them through the mitochondrial intermembrane space.</text>
</comment>
<dbReference type="InterPro" id="IPR035427">
    <property type="entry name" value="Tim10-like_dom_sf"/>
</dbReference>
<reference evidence="17 18" key="1">
    <citation type="journal article" date="2017" name="Biotechnol. Biofuels">
        <title>Differential beta-glucosidase expression as a function of carbon source availability in Talaromyces amestolkiae: a genomic and proteomic approach.</title>
        <authorList>
            <person name="de Eugenio L.I."/>
            <person name="Mendez-Liter J.A."/>
            <person name="Nieto-Dominguez M."/>
            <person name="Alonso L."/>
            <person name="Gil-Munoz J."/>
            <person name="Barriuso J."/>
            <person name="Prieto A."/>
            <person name="Martinez M.J."/>
        </authorList>
    </citation>
    <scope>NUCLEOTIDE SEQUENCE [LARGE SCALE GENOMIC DNA]</scope>
    <source>
        <strain evidence="17 18">CIB</strain>
    </source>
</reference>
<evidence type="ECO:0000256" key="12">
    <source>
        <dbReference type="ARBA" id="ARBA00023186"/>
    </source>
</evidence>
<evidence type="ECO:0000256" key="2">
    <source>
        <dbReference type="ARBA" id="ARBA00006720"/>
    </source>
</evidence>
<keyword evidence="12 15" id="KW-0143">Chaperone</keyword>
<evidence type="ECO:0000256" key="10">
    <source>
        <dbReference type="ARBA" id="ARBA00023136"/>
    </source>
</evidence>
<comment type="caution">
    <text evidence="17">The sequence shown here is derived from an EMBL/GenBank/DDBJ whole genome shotgun (WGS) entry which is preliminary data.</text>
</comment>
<keyword evidence="7 15" id="KW-0653">Protein transport</keyword>
<evidence type="ECO:0000256" key="15">
    <source>
        <dbReference type="RuleBase" id="RU367043"/>
    </source>
</evidence>
<dbReference type="RefSeq" id="XP_040738629.1">
    <property type="nucleotide sequence ID" value="XM_040872723.1"/>
</dbReference>
<evidence type="ECO:0000256" key="8">
    <source>
        <dbReference type="ARBA" id="ARBA00023010"/>
    </source>
</evidence>
<protein>
    <recommendedName>
        <fullName evidence="15">Mitochondrial import inner membrane translocase subunit</fullName>
    </recommendedName>
</protein>
<comment type="domain">
    <text evidence="15">The twin CX3C motif contains 4 conserved Cys residues that form 2 disulfide bonds in the mitochondrial intermembrane space.</text>
</comment>
<dbReference type="GO" id="GO:0015031">
    <property type="term" value="P:protein transport"/>
    <property type="evidence" value="ECO:0007669"/>
    <property type="project" value="UniProtKB-KW"/>
</dbReference>
<sequence length="94" mass="10304">MSFLFGGRPQLSSEQKIAAAETEVEMVSDLFNRLTQSCTQKCVPPEYREGELNKGESVCLDRCVSKFFEVNIKVSEKMQGEAAAKQGGMGGFGM</sequence>
<keyword evidence="5 15" id="KW-0999">Mitochondrion inner membrane</keyword>